<reference evidence="2 3" key="1">
    <citation type="submission" date="2018-09" db="EMBL/GenBank/DDBJ databases">
        <title>Whole genome based analysis of evolution and adaptive divergence in Indian and Brazilian strains of Azospirillum brasilense.</title>
        <authorList>
            <person name="Singh C."/>
            <person name="Tripathi A.K."/>
        </authorList>
    </citation>
    <scope>NUCLEOTIDE SEQUENCE [LARGE SCALE GENOMIC DNA]</scope>
    <source>
        <strain evidence="2 3">MTCC4036</strain>
        <plasmid evidence="2 3">p2</plasmid>
    </source>
</reference>
<keyword evidence="1" id="KW-0812">Transmembrane</keyword>
<evidence type="ECO:0000313" key="2">
    <source>
        <dbReference type="EMBL" id="QCO05092.1"/>
    </source>
</evidence>
<feature type="transmembrane region" description="Helical" evidence="1">
    <location>
        <begin position="69"/>
        <end position="88"/>
    </location>
</feature>
<feature type="transmembrane region" description="Helical" evidence="1">
    <location>
        <begin position="95"/>
        <end position="113"/>
    </location>
</feature>
<keyword evidence="2" id="KW-0614">Plasmid</keyword>
<accession>A0A4D8QGX8</accession>
<name>A0A4D8QGX8_AZOBR</name>
<keyword evidence="1" id="KW-1133">Transmembrane helix</keyword>
<feature type="transmembrane region" description="Helical" evidence="1">
    <location>
        <begin position="254"/>
        <end position="275"/>
    </location>
</feature>
<feature type="transmembrane region" description="Helical" evidence="1">
    <location>
        <begin position="37"/>
        <end position="57"/>
    </location>
</feature>
<gene>
    <name evidence="2" type="ORF">D3867_24160</name>
</gene>
<organism evidence="2 3">
    <name type="scientific">Azospirillum brasilense</name>
    <dbReference type="NCBI Taxonomy" id="192"/>
    <lineage>
        <taxon>Bacteria</taxon>
        <taxon>Pseudomonadati</taxon>
        <taxon>Pseudomonadota</taxon>
        <taxon>Alphaproteobacteria</taxon>
        <taxon>Rhodospirillales</taxon>
        <taxon>Azospirillaceae</taxon>
        <taxon>Azospirillum</taxon>
    </lineage>
</organism>
<geneLocation type="plasmid" evidence="2">
    <name>p2</name>
</geneLocation>
<protein>
    <submittedName>
        <fullName evidence="2">Uncharacterized protein</fullName>
    </submittedName>
</protein>
<evidence type="ECO:0000256" key="1">
    <source>
        <dbReference type="SAM" id="Phobius"/>
    </source>
</evidence>
<feature type="transmembrane region" description="Helical" evidence="1">
    <location>
        <begin position="12"/>
        <end position="30"/>
    </location>
</feature>
<feature type="transmembrane region" description="Helical" evidence="1">
    <location>
        <begin position="149"/>
        <end position="182"/>
    </location>
</feature>
<proteinExistence type="predicted"/>
<sequence length="284" mass="28241">MALLDDLVVQTALFPLVVGVAAVGVVRLAGGRTRGPRLAAAGVAAAFLAAYALIVGLPALPPPSSMGRLFWSAVAGLVIGVGADLAGIDRRRGTWLLGAWVTASLLWIALPVLPGSLDTITAAVLLLAGGWIALTRTAGEGEGAATPGVALMAAAVAVGGVALVGASASVAQLAFALAAATGGLLLWNWPVERHAWGNAGQAALGILVLLAATLTFFSSAHAEALLLALPAFFADRLRDRLPLPRTAAGRAMGTVALTVLALVPAVAAVGVAFLLSAGSDVSGY</sequence>
<evidence type="ECO:0000313" key="3">
    <source>
        <dbReference type="Proteomes" id="UP000298596"/>
    </source>
</evidence>
<dbReference type="EMBL" id="CP032332">
    <property type="protein sequence ID" value="QCO05092.1"/>
    <property type="molecule type" value="Genomic_DNA"/>
</dbReference>
<feature type="transmembrane region" description="Helical" evidence="1">
    <location>
        <begin position="202"/>
        <end position="233"/>
    </location>
</feature>
<keyword evidence="1" id="KW-0472">Membrane</keyword>
<dbReference type="Proteomes" id="UP000298596">
    <property type="component" value="Plasmid p2"/>
</dbReference>
<dbReference type="AlphaFoldDB" id="A0A4D8QGX8"/>